<dbReference type="Pfam" id="PF00578">
    <property type="entry name" value="AhpC-TSA"/>
    <property type="match status" value="1"/>
</dbReference>
<dbReference type="InterPro" id="IPR047262">
    <property type="entry name" value="PRX-like1"/>
</dbReference>
<dbReference type="InterPro" id="IPR000866">
    <property type="entry name" value="AhpC/TSA"/>
</dbReference>
<dbReference type="EMBL" id="CP036280">
    <property type="protein sequence ID" value="QDU71997.1"/>
    <property type="molecule type" value="Genomic_DNA"/>
</dbReference>
<dbReference type="SUPFAM" id="SSF52833">
    <property type="entry name" value="Thioredoxin-like"/>
    <property type="match status" value="1"/>
</dbReference>
<dbReference type="GO" id="GO:0004601">
    <property type="term" value="F:peroxidase activity"/>
    <property type="evidence" value="ECO:0007669"/>
    <property type="project" value="UniProtKB-KW"/>
</dbReference>
<evidence type="ECO:0000313" key="2">
    <source>
        <dbReference type="EMBL" id="QDU71997.1"/>
    </source>
</evidence>
<dbReference type="AlphaFoldDB" id="A0A518BYE3"/>
<gene>
    <name evidence="2" type="primary">bcp_2</name>
    <name evidence="2" type="ORF">Pan265_18560</name>
</gene>
<reference evidence="2 3" key="1">
    <citation type="submission" date="2019-02" db="EMBL/GenBank/DDBJ databases">
        <title>Deep-cultivation of Planctomycetes and their phenomic and genomic characterization uncovers novel biology.</title>
        <authorList>
            <person name="Wiegand S."/>
            <person name="Jogler M."/>
            <person name="Boedeker C."/>
            <person name="Pinto D."/>
            <person name="Vollmers J."/>
            <person name="Rivas-Marin E."/>
            <person name="Kohn T."/>
            <person name="Peeters S.H."/>
            <person name="Heuer A."/>
            <person name="Rast P."/>
            <person name="Oberbeckmann S."/>
            <person name="Bunk B."/>
            <person name="Jeske O."/>
            <person name="Meyerdierks A."/>
            <person name="Storesund J.E."/>
            <person name="Kallscheuer N."/>
            <person name="Luecker S."/>
            <person name="Lage O.M."/>
            <person name="Pohl T."/>
            <person name="Merkel B.J."/>
            <person name="Hornburger P."/>
            <person name="Mueller R.-W."/>
            <person name="Bruemmer F."/>
            <person name="Labrenz M."/>
            <person name="Spormann A.M."/>
            <person name="Op den Camp H."/>
            <person name="Overmann J."/>
            <person name="Amann R."/>
            <person name="Jetten M.S.M."/>
            <person name="Mascher T."/>
            <person name="Medema M.H."/>
            <person name="Devos D.P."/>
            <person name="Kaster A.-K."/>
            <person name="Ovreas L."/>
            <person name="Rohde M."/>
            <person name="Galperin M.Y."/>
            <person name="Jogler C."/>
        </authorList>
    </citation>
    <scope>NUCLEOTIDE SEQUENCE [LARGE SCALE GENOMIC DNA]</scope>
    <source>
        <strain evidence="2 3">Pan265</strain>
    </source>
</reference>
<dbReference type="RefSeq" id="WP_145447261.1">
    <property type="nucleotide sequence ID" value="NZ_CP036280.1"/>
</dbReference>
<accession>A0A518BYE3</accession>
<protein>
    <submittedName>
        <fullName evidence="2">Peroxiredoxin</fullName>
        <ecNumber evidence="2">1.11.1.15</ecNumber>
    </submittedName>
</protein>
<dbReference type="PROSITE" id="PS51352">
    <property type="entry name" value="THIOREDOXIN_2"/>
    <property type="match status" value="1"/>
</dbReference>
<dbReference type="KEGG" id="mcad:Pan265_18560"/>
<organism evidence="2 3">
    <name type="scientific">Mucisphaera calidilacus</name>
    <dbReference type="NCBI Taxonomy" id="2527982"/>
    <lineage>
        <taxon>Bacteria</taxon>
        <taxon>Pseudomonadati</taxon>
        <taxon>Planctomycetota</taxon>
        <taxon>Phycisphaerae</taxon>
        <taxon>Phycisphaerales</taxon>
        <taxon>Phycisphaeraceae</taxon>
        <taxon>Mucisphaera</taxon>
    </lineage>
</organism>
<proteinExistence type="predicted"/>
<keyword evidence="3" id="KW-1185">Reference proteome</keyword>
<sequence>MVMTASTMLGLGTQAPDFSLPDTEGGTVSRSDFAGKPLLVVFMCNHCPFVKHVARQLKALGDDYMPKGVAMVGISANDVSTHPDDSPENMKSEKAARGYAFPYLYDADQSVAKAYTAACTPDVFLFDAEHNLVYRGQLDETRPKRLDSGAYDYDHPASDGKDLRAALDTMLNGGSIPAEQTPSMGCNIKWKAGSEPSYFGG</sequence>
<name>A0A518BYE3_9BACT</name>
<dbReference type="InterPro" id="IPR036249">
    <property type="entry name" value="Thioredoxin-like_sf"/>
</dbReference>
<dbReference type="PANTHER" id="PTHR43640">
    <property type="entry name" value="OS07G0260300 PROTEIN"/>
    <property type="match status" value="1"/>
</dbReference>
<evidence type="ECO:0000313" key="3">
    <source>
        <dbReference type="Proteomes" id="UP000320386"/>
    </source>
</evidence>
<keyword evidence="2" id="KW-0575">Peroxidase</keyword>
<dbReference type="PANTHER" id="PTHR43640:SF1">
    <property type="entry name" value="THIOREDOXIN-DEPENDENT PEROXIREDOXIN"/>
    <property type="match status" value="1"/>
</dbReference>
<keyword evidence="2" id="KW-0560">Oxidoreductase</keyword>
<dbReference type="CDD" id="cd02969">
    <property type="entry name" value="PRX_like1"/>
    <property type="match status" value="1"/>
</dbReference>
<dbReference type="EC" id="1.11.1.15" evidence="2"/>
<dbReference type="InterPro" id="IPR013766">
    <property type="entry name" value="Thioredoxin_domain"/>
</dbReference>
<evidence type="ECO:0000259" key="1">
    <source>
        <dbReference type="PROSITE" id="PS51352"/>
    </source>
</evidence>
<dbReference type="OrthoDB" id="9809746at2"/>
<dbReference type="Proteomes" id="UP000320386">
    <property type="component" value="Chromosome"/>
</dbReference>
<feature type="domain" description="Thioredoxin" evidence="1">
    <location>
        <begin position="9"/>
        <end position="172"/>
    </location>
</feature>
<dbReference type="Gene3D" id="3.40.30.10">
    <property type="entry name" value="Glutaredoxin"/>
    <property type="match status" value="1"/>
</dbReference>